<dbReference type="PANTHER" id="PTHR23289:SF2">
    <property type="entry name" value="CYTOCHROME C OXIDASE ASSEMBLY PROTEIN COX15 HOMOLOG"/>
    <property type="match status" value="1"/>
</dbReference>
<evidence type="ECO:0000313" key="14">
    <source>
        <dbReference type="Proteomes" id="UP000183129"/>
    </source>
</evidence>
<dbReference type="PANTHER" id="PTHR23289">
    <property type="entry name" value="CYTOCHROME C OXIDASE ASSEMBLY PROTEIN COX15"/>
    <property type="match status" value="1"/>
</dbReference>
<sequence length="351" mass="40211">MKHQIQGSFMKDKVDRRLAIWLYCGAAGILIQILLGGITRLTGSGLSITEWKPLLGAIPPLNAAEWEHSFHQYKQIAQYKIVNTHFNLEDYKAIYFWEWLHRNWARMLGLLFIIPYLLFSLKNEIPKKLHLHLIVLFVLGTLQGFMGWIMVKSGLNDTDITVSDLRLAIHFLAAVVLFAYTLWVAFWISIPNYLMLPPLHSKQTPFLLLIVIILQLFFGALMAGSKAALSAPTWPDMNGSLLPTALYETGADPHWRYLLVVQFIHRLLAYLILAFTIILYYRKGKQRPQQFSFVTTKLPLLLTSVQLALGICSVIYSFEPFVRNFALLHQLVALLLVSNVLLICYLNQKNN</sequence>
<evidence type="ECO:0000256" key="3">
    <source>
        <dbReference type="ARBA" id="ARBA00022692"/>
    </source>
</evidence>
<comment type="cofactor">
    <cofactor evidence="1">
        <name>heme b</name>
        <dbReference type="ChEBI" id="CHEBI:60344"/>
    </cofactor>
</comment>
<evidence type="ECO:0000256" key="8">
    <source>
        <dbReference type="ARBA" id="ARBA00023133"/>
    </source>
</evidence>
<dbReference type="GO" id="GO:0016020">
    <property type="term" value="C:membrane"/>
    <property type="evidence" value="ECO:0007669"/>
    <property type="project" value="UniProtKB-SubCell"/>
</dbReference>
<evidence type="ECO:0000256" key="12">
    <source>
        <dbReference type="SAM" id="Phobius"/>
    </source>
</evidence>
<proteinExistence type="predicted"/>
<feature type="transmembrane region" description="Helical" evidence="12">
    <location>
        <begin position="206"/>
        <end position="229"/>
    </location>
</feature>
<feature type="transmembrane region" description="Helical" evidence="12">
    <location>
        <begin position="133"/>
        <end position="151"/>
    </location>
</feature>
<reference evidence="13 14" key="1">
    <citation type="submission" date="2016-10" db="EMBL/GenBank/DDBJ databases">
        <authorList>
            <person name="de Groot N.N."/>
        </authorList>
    </citation>
    <scope>NUCLEOTIDE SEQUENCE [LARGE SCALE GENOMIC DNA]</scope>
    <source>
        <strain evidence="13 14">ATCC 51969</strain>
    </source>
</reference>
<keyword evidence="4" id="KW-0479">Metal-binding</keyword>
<dbReference type="InterPro" id="IPR003780">
    <property type="entry name" value="COX15/CtaA_fam"/>
</dbReference>
<evidence type="ECO:0000256" key="6">
    <source>
        <dbReference type="ARBA" id="ARBA00023002"/>
    </source>
</evidence>
<evidence type="ECO:0000256" key="9">
    <source>
        <dbReference type="ARBA" id="ARBA00023136"/>
    </source>
</evidence>
<evidence type="ECO:0000256" key="2">
    <source>
        <dbReference type="ARBA" id="ARBA00004141"/>
    </source>
</evidence>
<comment type="catalytic activity">
    <reaction evidence="11">
        <text>Fe(II)-heme o + 2 A + H2O = Fe(II)-heme a + 2 AH2</text>
        <dbReference type="Rhea" id="RHEA:63388"/>
        <dbReference type="ChEBI" id="CHEBI:13193"/>
        <dbReference type="ChEBI" id="CHEBI:15377"/>
        <dbReference type="ChEBI" id="CHEBI:17499"/>
        <dbReference type="ChEBI" id="CHEBI:60530"/>
        <dbReference type="ChEBI" id="CHEBI:61715"/>
        <dbReference type="EC" id="1.17.99.9"/>
    </reaction>
    <physiologicalReaction direction="left-to-right" evidence="11">
        <dbReference type="Rhea" id="RHEA:63389"/>
    </physiologicalReaction>
</comment>
<protein>
    <submittedName>
        <fullName evidence="13">Cytochrome c oxidase assembly protein subunit 15</fullName>
    </submittedName>
</protein>
<keyword evidence="5 12" id="KW-1133">Transmembrane helix</keyword>
<dbReference type="GO" id="GO:0046872">
    <property type="term" value="F:metal ion binding"/>
    <property type="evidence" value="ECO:0007669"/>
    <property type="project" value="UniProtKB-KW"/>
</dbReference>
<keyword evidence="3 12" id="KW-0812">Transmembrane</keyword>
<keyword evidence="6" id="KW-0560">Oxidoreductase</keyword>
<dbReference type="Pfam" id="PF02628">
    <property type="entry name" value="COX15-CtaA"/>
    <property type="match status" value="1"/>
</dbReference>
<evidence type="ECO:0000256" key="5">
    <source>
        <dbReference type="ARBA" id="ARBA00022989"/>
    </source>
</evidence>
<keyword evidence="8" id="KW-0350">Heme biosynthesis</keyword>
<keyword evidence="7" id="KW-0408">Iron</keyword>
<dbReference type="AlphaFoldDB" id="A0A1I2J022"/>
<evidence type="ECO:0000256" key="7">
    <source>
        <dbReference type="ARBA" id="ARBA00023004"/>
    </source>
</evidence>
<gene>
    <name evidence="13" type="ORF">SAMN03003324_04022</name>
</gene>
<dbReference type="STRING" id="34086.SAMN04488084_108111"/>
<dbReference type="EMBL" id="FONS01000016">
    <property type="protein sequence ID" value="SFF46296.1"/>
    <property type="molecule type" value="Genomic_DNA"/>
</dbReference>
<keyword evidence="9 12" id="KW-0472">Membrane</keyword>
<dbReference type="GO" id="GO:0120547">
    <property type="term" value="F:heme A synthase activity"/>
    <property type="evidence" value="ECO:0007669"/>
    <property type="project" value="UniProtKB-EC"/>
</dbReference>
<evidence type="ECO:0000256" key="10">
    <source>
        <dbReference type="ARBA" id="ARBA00044501"/>
    </source>
</evidence>
<feature type="transmembrane region" description="Helical" evidence="12">
    <location>
        <begin position="257"/>
        <end position="280"/>
    </location>
</feature>
<evidence type="ECO:0000256" key="11">
    <source>
        <dbReference type="ARBA" id="ARBA00048044"/>
    </source>
</evidence>
<organism evidence="13 14">
    <name type="scientific">Pedobacter antarcticus</name>
    <dbReference type="NCBI Taxonomy" id="34086"/>
    <lineage>
        <taxon>Bacteria</taxon>
        <taxon>Pseudomonadati</taxon>
        <taxon>Bacteroidota</taxon>
        <taxon>Sphingobacteriia</taxon>
        <taxon>Sphingobacteriales</taxon>
        <taxon>Sphingobacteriaceae</taxon>
        <taxon>Pedobacter</taxon>
    </lineage>
</organism>
<comment type="subcellular location">
    <subcellularLocation>
        <location evidence="2">Membrane</location>
        <topology evidence="2">Multi-pass membrane protein</topology>
    </subcellularLocation>
</comment>
<evidence type="ECO:0000313" key="13">
    <source>
        <dbReference type="EMBL" id="SFF46296.1"/>
    </source>
</evidence>
<feature type="transmembrane region" description="Helical" evidence="12">
    <location>
        <begin position="324"/>
        <end position="346"/>
    </location>
</feature>
<name>A0A1I2J022_9SPHI</name>
<feature type="transmembrane region" description="Helical" evidence="12">
    <location>
        <begin position="300"/>
        <end position="318"/>
    </location>
</feature>
<evidence type="ECO:0000256" key="4">
    <source>
        <dbReference type="ARBA" id="ARBA00022723"/>
    </source>
</evidence>
<dbReference type="InterPro" id="IPR023754">
    <property type="entry name" value="HemeA_Synthase_type2"/>
</dbReference>
<accession>A0A1I2J022</accession>
<dbReference type="GO" id="GO:0006784">
    <property type="term" value="P:heme A biosynthetic process"/>
    <property type="evidence" value="ECO:0007669"/>
    <property type="project" value="InterPro"/>
</dbReference>
<dbReference type="Proteomes" id="UP000183129">
    <property type="component" value="Unassembled WGS sequence"/>
</dbReference>
<evidence type="ECO:0000256" key="1">
    <source>
        <dbReference type="ARBA" id="ARBA00001970"/>
    </source>
</evidence>
<feature type="transmembrane region" description="Helical" evidence="12">
    <location>
        <begin position="171"/>
        <end position="194"/>
    </location>
</feature>
<feature type="transmembrane region" description="Helical" evidence="12">
    <location>
        <begin position="104"/>
        <end position="121"/>
    </location>
</feature>
<comment type="pathway">
    <text evidence="10">Porphyrin-containing compound metabolism; heme A biosynthesis; heme A from heme O: step 1/1.</text>
</comment>
<feature type="transmembrane region" description="Helical" evidence="12">
    <location>
        <begin position="20"/>
        <end position="38"/>
    </location>
</feature>